<protein>
    <recommendedName>
        <fullName evidence="5">ATPase expression protein 2, mitochondrial</fullName>
    </recommendedName>
</protein>
<dbReference type="GO" id="GO:0005739">
    <property type="term" value="C:mitochondrion"/>
    <property type="evidence" value="ECO:0007669"/>
    <property type="project" value="UniProtKB-SubCell"/>
</dbReference>
<evidence type="ECO:0000256" key="2">
    <source>
        <dbReference type="ARBA" id="ARBA00004173"/>
    </source>
</evidence>
<keyword evidence="6" id="KW-0809">Transit peptide</keyword>
<dbReference type="AlphaFoldDB" id="A0A2V1AQG7"/>
<evidence type="ECO:0000256" key="5">
    <source>
        <dbReference type="ARBA" id="ARBA00019258"/>
    </source>
</evidence>
<feature type="region of interest" description="Disordered" evidence="8">
    <location>
        <begin position="1"/>
        <end position="22"/>
    </location>
</feature>
<evidence type="ECO:0000313" key="10">
    <source>
        <dbReference type="Proteomes" id="UP000244309"/>
    </source>
</evidence>
<accession>A0A2V1AQG7</accession>
<comment type="similarity">
    <text evidence="3">Belongs to the AEP2 family.</text>
</comment>
<comment type="caution">
    <text evidence="9">The sequence shown here is derived from an EMBL/GenBank/DDBJ whole genome shotgun (WGS) entry which is preliminary data.</text>
</comment>
<keyword evidence="10" id="KW-1185">Reference proteome</keyword>
<comment type="function">
    <text evidence="1">Required for translation of the mitochondrial OLI1 transcript coding for the mitochondrial ATP synthase subunit 9.</text>
</comment>
<evidence type="ECO:0000313" key="9">
    <source>
        <dbReference type="EMBL" id="PVH20467.1"/>
    </source>
</evidence>
<dbReference type="InterPro" id="IPR024319">
    <property type="entry name" value="ATPase_expression_mit"/>
</dbReference>
<name>A0A2V1AQG7_9ASCO</name>
<evidence type="ECO:0000256" key="7">
    <source>
        <dbReference type="ARBA" id="ARBA00023128"/>
    </source>
</evidence>
<dbReference type="Proteomes" id="UP000244309">
    <property type="component" value="Unassembled WGS sequence"/>
</dbReference>
<dbReference type="RefSeq" id="XP_025341407.1">
    <property type="nucleotide sequence ID" value="XM_025485942.1"/>
</dbReference>
<evidence type="ECO:0000256" key="6">
    <source>
        <dbReference type="ARBA" id="ARBA00022946"/>
    </source>
</evidence>
<evidence type="ECO:0000256" key="4">
    <source>
        <dbReference type="ARBA" id="ARBA00011657"/>
    </source>
</evidence>
<dbReference type="GeneID" id="37007589"/>
<dbReference type="EMBL" id="PKFO01000003">
    <property type="protein sequence ID" value="PVH20467.1"/>
    <property type="molecule type" value="Genomic_DNA"/>
</dbReference>
<evidence type="ECO:0000256" key="3">
    <source>
        <dbReference type="ARBA" id="ARBA00009790"/>
    </source>
</evidence>
<proteinExistence type="inferred from homology"/>
<dbReference type="OrthoDB" id="4077974at2759"/>
<sequence>MNGVAKAASASPDQSHQENVSHKHIPSIADILQKTPSSRYVDSLSSKSSFVPAHRPTKSRSLMLQSEVTRLINLGSRSVLLKLLLTWLQDKGAKRVTNDDFLKLVPYILEAIVKWQGILLHGQYEYSAYEKRYSPTEQQDLAKEVLYSVRKIYSRLLFPDSEEDYIYSREKRRSLGETDYDLTMKDYENLISLELNNNKLDLASKWFERLEQRYPDDEVYSKMTYNLWILRFLVYGNGLPKNWSATSKETNTAFRKPVKPYHTSEVEWHRTFSEYAKKQHLMSGNSMLNFDKTLLGSIIGSIASSKDTAQIYKFIEEVWGIDEKGQIIQSHKKLDIDDPCYPDIDTLRSIVVSLVYNGQVVKSMLYMNAFQENYGIDLSKESDEFWGQLFDWAEFTTRVSENKSLEYFICKTDARVEKDEQGKFVLELAKKSPDFDYEGFLTFMTDLKNQRSRLIEELWKCYREAGANYSMRAFVAYLSVIKASKEETKLYEYLKLVAQCLHEKDLPAGSFNTVWKKAPERLRTHYEDALVALIELKATAGELEVIEVVIRKWALDAEMETSLKKYVSNQKSRYLELNATEQNDEDGDDENFLGLI</sequence>
<dbReference type="VEuPathDB" id="FungiDB:CXQ85_002258"/>
<organism evidence="9 10">
    <name type="scientific">Candidozyma haemuli</name>
    <dbReference type="NCBI Taxonomy" id="45357"/>
    <lineage>
        <taxon>Eukaryota</taxon>
        <taxon>Fungi</taxon>
        <taxon>Dikarya</taxon>
        <taxon>Ascomycota</taxon>
        <taxon>Saccharomycotina</taxon>
        <taxon>Pichiomycetes</taxon>
        <taxon>Metschnikowiaceae</taxon>
        <taxon>Candidozyma</taxon>
    </lineage>
</organism>
<dbReference type="Pfam" id="PF12921">
    <property type="entry name" value="ATP13"/>
    <property type="match status" value="1"/>
</dbReference>
<comment type="subcellular location">
    <subcellularLocation>
        <location evidence="2">Mitochondrion</location>
    </subcellularLocation>
</comment>
<evidence type="ECO:0000256" key="1">
    <source>
        <dbReference type="ARBA" id="ARBA00002412"/>
    </source>
</evidence>
<gene>
    <name evidence="9" type="ORF">CXQ85_002258</name>
</gene>
<keyword evidence="7" id="KW-0496">Mitochondrion</keyword>
<reference evidence="9 10" key="1">
    <citation type="submission" date="2017-12" db="EMBL/GenBank/DDBJ databases">
        <title>Genome Sequence of a Multidrug-Resistant Candida haemulonii Isolate from a Patient with Chronic Leg Ulcers in Israel.</title>
        <authorList>
            <person name="Chow N.A."/>
            <person name="Gade L."/>
            <person name="Batra D."/>
            <person name="Rowe L.A."/>
            <person name="Ben-Ami R."/>
            <person name="Loparev V.N."/>
            <person name="Litvintseva A.P."/>
        </authorList>
    </citation>
    <scope>NUCLEOTIDE SEQUENCE [LARGE SCALE GENOMIC DNA]</scope>
    <source>
        <strain evidence="9 10">B11899</strain>
    </source>
</reference>
<evidence type="ECO:0000256" key="8">
    <source>
        <dbReference type="SAM" id="MobiDB-lite"/>
    </source>
</evidence>
<comment type="subunit">
    <text evidence="4">Binds to the 5'UTR of the OLI1 mRNA.</text>
</comment>